<feature type="region of interest" description="Disordered" evidence="1">
    <location>
        <begin position="1"/>
        <end position="26"/>
    </location>
</feature>
<protein>
    <submittedName>
        <fullName evidence="2">Uncharacterized protein</fullName>
    </submittedName>
</protein>
<gene>
    <name evidence="2" type="ORF">B0T17DRAFT_656609</name>
</gene>
<organism evidence="2 3">
    <name type="scientific">Bombardia bombarda</name>
    <dbReference type="NCBI Taxonomy" id="252184"/>
    <lineage>
        <taxon>Eukaryota</taxon>
        <taxon>Fungi</taxon>
        <taxon>Dikarya</taxon>
        <taxon>Ascomycota</taxon>
        <taxon>Pezizomycotina</taxon>
        <taxon>Sordariomycetes</taxon>
        <taxon>Sordariomycetidae</taxon>
        <taxon>Sordariales</taxon>
        <taxon>Lasiosphaeriaceae</taxon>
        <taxon>Bombardia</taxon>
    </lineage>
</organism>
<evidence type="ECO:0000313" key="2">
    <source>
        <dbReference type="EMBL" id="KAK0618519.1"/>
    </source>
</evidence>
<evidence type="ECO:0000256" key="1">
    <source>
        <dbReference type="SAM" id="MobiDB-lite"/>
    </source>
</evidence>
<feature type="compositionally biased region" description="Polar residues" evidence="1">
    <location>
        <begin position="1"/>
        <end position="10"/>
    </location>
</feature>
<feature type="compositionally biased region" description="Acidic residues" evidence="1">
    <location>
        <begin position="241"/>
        <end position="251"/>
    </location>
</feature>
<feature type="compositionally biased region" description="Gly residues" evidence="1">
    <location>
        <begin position="112"/>
        <end position="122"/>
    </location>
</feature>
<comment type="caution">
    <text evidence="2">The sequence shown here is derived from an EMBL/GenBank/DDBJ whole genome shotgun (WGS) entry which is preliminary data.</text>
</comment>
<feature type="compositionally biased region" description="Low complexity" evidence="1">
    <location>
        <begin position="11"/>
        <end position="26"/>
    </location>
</feature>
<dbReference type="AlphaFoldDB" id="A0AA39WN81"/>
<sequence>MTTKTRTLTPGGSLRGSTSRGSTFSSSTAAARSGLVFLSPHPADVEIYEKRPLPALPKRYSIASVLSKEMNKAFETPDSPHSFNSRSSEPNGIDWVRQESDFAFIFDEQAEGGRGGGGGEGGRASRLPGGMTPLARPHLSRVDVRDLPPPEARAGETPAPQLRISAKRILRLTTGAKASVIPVIHYPSPKSPGPSGHNSRLKIKQLMGADVAPDEIYAGSSDLLEIFSPLENRSSSIYSQDLDDADSESESVNDGHTRYSLDSATEDYTNNVENPKSDPDRPRPLTINRPERDDATRGRRKHGTPSMFPPGLEHTVSRTIYARDLYHETTAQLARVTWSAPDRSSPQSQSMPPPGTPNRWTTTITSPSNDGATTASSKTLFSSGSKLLDRSVSNVSSHPPTWHLGDPTARRRVTSTGTFGPWYRRSPSPLRNATTYYDDSVAVTDGSEAEGNRSPPLPHQQQQRRSLMSKVLRRISGSASNRPSSPPPPQQQQQQQYPFDIYVGGPAPSPIELHQGSGSPTSRRRRSQSSDRPPSVSGRSPPLSVTPPYLGGLSPGPGPGPPLPSPLSPLSPGGMGSRVSLALKTNELVGMMAMSKEERRRRSLKGKIRVLDDGGRVGSGEECIISSATKDGDKEETQTQVWF</sequence>
<feature type="compositionally biased region" description="Polar residues" evidence="1">
    <location>
        <begin position="390"/>
        <end position="399"/>
    </location>
</feature>
<feature type="region of interest" description="Disordered" evidence="1">
    <location>
        <begin position="110"/>
        <end position="136"/>
    </location>
</feature>
<dbReference type="Proteomes" id="UP001174934">
    <property type="component" value="Unassembled WGS sequence"/>
</dbReference>
<feature type="compositionally biased region" description="Polar residues" evidence="1">
    <location>
        <begin position="260"/>
        <end position="274"/>
    </location>
</feature>
<feature type="region of interest" description="Disordered" evidence="1">
    <location>
        <begin position="337"/>
        <end position="378"/>
    </location>
</feature>
<feature type="region of interest" description="Disordered" evidence="1">
    <location>
        <begin position="445"/>
        <end position="578"/>
    </location>
</feature>
<feature type="compositionally biased region" description="Pro residues" evidence="1">
    <location>
        <begin position="556"/>
        <end position="569"/>
    </location>
</feature>
<feature type="region of interest" description="Disordered" evidence="1">
    <location>
        <begin position="240"/>
        <end position="314"/>
    </location>
</feature>
<dbReference type="EMBL" id="JAULSR010000005">
    <property type="protein sequence ID" value="KAK0618519.1"/>
    <property type="molecule type" value="Genomic_DNA"/>
</dbReference>
<name>A0AA39WN81_9PEZI</name>
<accession>A0AA39WN81</accession>
<feature type="compositionally biased region" description="Polar residues" evidence="1">
    <location>
        <begin position="358"/>
        <end position="378"/>
    </location>
</feature>
<reference evidence="2" key="1">
    <citation type="submission" date="2023-06" db="EMBL/GenBank/DDBJ databases">
        <title>Genome-scale phylogeny and comparative genomics of the fungal order Sordariales.</title>
        <authorList>
            <consortium name="Lawrence Berkeley National Laboratory"/>
            <person name="Hensen N."/>
            <person name="Bonometti L."/>
            <person name="Westerberg I."/>
            <person name="Brannstrom I.O."/>
            <person name="Guillou S."/>
            <person name="Cros-Aarteil S."/>
            <person name="Calhoun S."/>
            <person name="Haridas S."/>
            <person name="Kuo A."/>
            <person name="Mondo S."/>
            <person name="Pangilinan J."/>
            <person name="Riley R."/>
            <person name="LaButti K."/>
            <person name="Andreopoulos B."/>
            <person name="Lipzen A."/>
            <person name="Chen C."/>
            <person name="Yanf M."/>
            <person name="Daum C."/>
            <person name="Ng V."/>
            <person name="Clum A."/>
            <person name="Steindorff A."/>
            <person name="Ohm R."/>
            <person name="Martin F."/>
            <person name="Silar P."/>
            <person name="Natvig D."/>
            <person name="Lalanne C."/>
            <person name="Gautier V."/>
            <person name="Ament-velasquez S.L."/>
            <person name="Kruys A."/>
            <person name="Hutchinson M.I."/>
            <person name="Powell A.J."/>
            <person name="Barry K."/>
            <person name="Miller A.N."/>
            <person name="Grigoriev I.V."/>
            <person name="Debuchy R."/>
            <person name="Gladieux P."/>
            <person name="Thoren M.H."/>
            <person name="Johannesson H."/>
        </authorList>
    </citation>
    <scope>NUCLEOTIDE SEQUENCE</scope>
    <source>
        <strain evidence="2">SMH3391-2</strain>
    </source>
</reference>
<proteinExistence type="predicted"/>
<feature type="compositionally biased region" description="Basic and acidic residues" evidence="1">
    <location>
        <begin position="275"/>
        <end position="297"/>
    </location>
</feature>
<feature type="region of interest" description="Disordered" evidence="1">
    <location>
        <begin position="390"/>
        <end position="433"/>
    </location>
</feature>
<evidence type="ECO:0000313" key="3">
    <source>
        <dbReference type="Proteomes" id="UP001174934"/>
    </source>
</evidence>
<keyword evidence="3" id="KW-1185">Reference proteome</keyword>